<dbReference type="AlphaFoldDB" id="A0A0D0C7I7"/>
<dbReference type="Proteomes" id="UP000053593">
    <property type="component" value="Unassembled WGS sequence"/>
</dbReference>
<evidence type="ECO:0000313" key="2">
    <source>
        <dbReference type="Proteomes" id="UP000053593"/>
    </source>
</evidence>
<gene>
    <name evidence="1" type="ORF">GYMLUDRAFT_171120</name>
</gene>
<dbReference type="EMBL" id="KN834785">
    <property type="protein sequence ID" value="KIK58439.1"/>
    <property type="molecule type" value="Genomic_DNA"/>
</dbReference>
<proteinExistence type="predicted"/>
<dbReference type="InterPro" id="IPR041078">
    <property type="entry name" value="Plavaka"/>
</dbReference>
<dbReference type="HOGENOM" id="CLU_006344_8_1_1"/>
<accession>A0A0D0C7I7</accession>
<name>A0A0D0C7I7_9AGAR</name>
<evidence type="ECO:0000313" key="1">
    <source>
        <dbReference type="EMBL" id="KIK58439.1"/>
    </source>
</evidence>
<dbReference type="OrthoDB" id="2418900at2759"/>
<organism evidence="1 2">
    <name type="scientific">Collybiopsis luxurians FD-317 M1</name>
    <dbReference type="NCBI Taxonomy" id="944289"/>
    <lineage>
        <taxon>Eukaryota</taxon>
        <taxon>Fungi</taxon>
        <taxon>Dikarya</taxon>
        <taxon>Basidiomycota</taxon>
        <taxon>Agaricomycotina</taxon>
        <taxon>Agaricomycetes</taxon>
        <taxon>Agaricomycetidae</taxon>
        <taxon>Agaricales</taxon>
        <taxon>Marasmiineae</taxon>
        <taxon>Omphalotaceae</taxon>
        <taxon>Collybiopsis</taxon>
        <taxon>Collybiopsis luxurians</taxon>
    </lineage>
</organism>
<protein>
    <submittedName>
        <fullName evidence="1">Uncharacterized protein</fullName>
    </submittedName>
</protein>
<feature type="non-terminal residue" evidence="1">
    <location>
        <position position="1"/>
    </location>
</feature>
<keyword evidence="2" id="KW-1185">Reference proteome</keyword>
<sequence>VADYPEQCLVSCTKYGMCPKCQCKANELEYPGPGPPRTQVWTYSVIKDACLEDVVGGKYEPFWAGLPLMDIHQCIAPDILHQLYQGVFKHLVNWVQEVVGNEELDEWIWALPPVSGVCSFHNGISALTQVSEVEHKHIA</sequence>
<reference evidence="1 2" key="1">
    <citation type="submission" date="2014-04" db="EMBL/GenBank/DDBJ databases">
        <title>Evolutionary Origins and Diversification of the Mycorrhizal Mutualists.</title>
        <authorList>
            <consortium name="DOE Joint Genome Institute"/>
            <consortium name="Mycorrhizal Genomics Consortium"/>
            <person name="Kohler A."/>
            <person name="Kuo A."/>
            <person name="Nagy L.G."/>
            <person name="Floudas D."/>
            <person name="Copeland A."/>
            <person name="Barry K.W."/>
            <person name="Cichocki N."/>
            <person name="Veneault-Fourrey C."/>
            <person name="LaButti K."/>
            <person name="Lindquist E.A."/>
            <person name="Lipzen A."/>
            <person name="Lundell T."/>
            <person name="Morin E."/>
            <person name="Murat C."/>
            <person name="Riley R."/>
            <person name="Ohm R."/>
            <person name="Sun H."/>
            <person name="Tunlid A."/>
            <person name="Henrissat B."/>
            <person name="Grigoriev I.V."/>
            <person name="Hibbett D.S."/>
            <person name="Martin F."/>
        </authorList>
    </citation>
    <scope>NUCLEOTIDE SEQUENCE [LARGE SCALE GENOMIC DNA]</scope>
    <source>
        <strain evidence="1 2">FD-317 M1</strain>
    </source>
</reference>
<dbReference type="Pfam" id="PF18759">
    <property type="entry name" value="Plavaka"/>
    <property type="match status" value="1"/>
</dbReference>